<feature type="domain" description="6-hydroxymethylpterin diphosphokinase MptE-like" evidence="1">
    <location>
        <begin position="207"/>
        <end position="385"/>
    </location>
</feature>
<dbReference type="RefSeq" id="WP_344916436.1">
    <property type="nucleotide sequence ID" value="NZ_BAAAYO010000020.1"/>
</dbReference>
<evidence type="ECO:0000313" key="2">
    <source>
        <dbReference type="EMBL" id="MFB9756489.1"/>
    </source>
</evidence>
<reference evidence="2 3" key="1">
    <citation type="submission" date="2024-09" db="EMBL/GenBank/DDBJ databases">
        <authorList>
            <person name="Sun Q."/>
            <person name="Mori K."/>
        </authorList>
    </citation>
    <scope>NUCLEOTIDE SEQUENCE [LARGE SCALE GENOMIC DNA]</scope>
    <source>
        <strain evidence="2 3">JCM 12520</strain>
    </source>
</reference>
<evidence type="ECO:0000313" key="3">
    <source>
        <dbReference type="Proteomes" id="UP001589619"/>
    </source>
</evidence>
<proteinExistence type="predicted"/>
<accession>A0ABV5W7C4</accession>
<evidence type="ECO:0000259" key="1">
    <source>
        <dbReference type="Pfam" id="PF01973"/>
    </source>
</evidence>
<dbReference type="InterPro" id="IPR002826">
    <property type="entry name" value="MptE-like"/>
</dbReference>
<protein>
    <submittedName>
        <fullName evidence="2">Motility associated factor glycosyltransferase family protein</fullName>
    </submittedName>
</protein>
<dbReference type="PANTHER" id="PTHR41786">
    <property type="entry name" value="MOTILITY ACCESSORY FACTOR MAF"/>
    <property type="match status" value="1"/>
</dbReference>
<keyword evidence="3" id="KW-1185">Reference proteome</keyword>
<name>A0ABV5W7C4_9BACL</name>
<dbReference type="PANTHER" id="PTHR41786:SF1">
    <property type="entry name" value="6-HYDROXYMETHYLPTERIN DIPHOSPHOKINASE MPTE-LIKE DOMAIN-CONTAINING PROTEIN"/>
    <property type="match status" value="1"/>
</dbReference>
<dbReference type="Pfam" id="PF01973">
    <property type="entry name" value="MptE-like"/>
    <property type="match status" value="1"/>
</dbReference>
<gene>
    <name evidence="2" type="ORF">ACFFNY_33350</name>
</gene>
<sequence>MIMVDNLILMKRRFPEVLSLLNQFEDRSSLDAIPVIESKKGLPTVQIQAEGKSNFLHSKYDPYQEAVQWVDKFENEIKTYNHIFVYGIGFGYHVEELMNRFPDAEFTLYEPDFHIFYNYVSNRNLKHMPMKRVKHLFVEYIPMMSEVYLKHFVESSHAQAYLFIHPVYERVYLDKTRTFIELFKKMVHQYTKHLAINTRYERLWTINSMSNFVKVLDTPSVFHLDRSVFEKKPVVMVAAGPSLQDEFENLRFIKEHKLAYIISIGSANRALLANGILPDAVTTYDPNASNAGVFQEFFEKQIDTVPMIFGSSVGYRTLPGFKGPLLHMVTSQDTVGAYLLKDQKITEKNEILSDAPTIAVVTLELLYKLGCGRVILVGQNFGYRDNQYYSQGINYEHRPTQLSDKEQQELFDVEAADGGFVKTTETHNSGRFQMEGYLEKFEGMEVINTTRGGAKIRGTDFECLEDVIKTRLSEAAVVSNWHNRIVHYYNVDSIKQRADELQKNYNELPELLNEITKCIKKLNTLIHYQEAKQFEKVYGKLDAHVKNMHRNIFFDVIVKPMIRNEFELFQKDITQIRFETDLSGKASKVVSLFGSLIYEIYHVLESVADLYAHLNQYIVHSSRVELQEN</sequence>
<organism evidence="2 3">
    <name type="scientific">Paenibacillus hodogayensis</name>
    <dbReference type="NCBI Taxonomy" id="279208"/>
    <lineage>
        <taxon>Bacteria</taxon>
        <taxon>Bacillati</taxon>
        <taxon>Bacillota</taxon>
        <taxon>Bacilli</taxon>
        <taxon>Bacillales</taxon>
        <taxon>Paenibacillaceae</taxon>
        <taxon>Paenibacillus</taxon>
    </lineage>
</organism>
<dbReference type="EMBL" id="JBHMAG010000024">
    <property type="protein sequence ID" value="MFB9756489.1"/>
    <property type="molecule type" value="Genomic_DNA"/>
</dbReference>
<dbReference type="Proteomes" id="UP001589619">
    <property type="component" value="Unassembled WGS sequence"/>
</dbReference>
<comment type="caution">
    <text evidence="2">The sequence shown here is derived from an EMBL/GenBank/DDBJ whole genome shotgun (WGS) entry which is preliminary data.</text>
</comment>